<proteinExistence type="predicted"/>
<dbReference type="EMBL" id="JH971401">
    <property type="protein sequence ID" value="EKM76592.1"/>
    <property type="molecule type" value="Genomic_DNA"/>
</dbReference>
<feature type="compositionally biased region" description="Low complexity" evidence="1">
    <location>
        <begin position="102"/>
        <end position="128"/>
    </location>
</feature>
<gene>
    <name evidence="2" type="ORF">AGABI1DRAFT_131147</name>
</gene>
<dbReference type="HOGENOM" id="CLU_1001207_0_0_1"/>
<protein>
    <submittedName>
        <fullName evidence="2">Uncharacterized protein</fullName>
    </submittedName>
</protein>
<evidence type="ECO:0000313" key="3">
    <source>
        <dbReference type="Proteomes" id="UP000008493"/>
    </source>
</evidence>
<feature type="compositionally biased region" description="Basic and acidic residues" evidence="1">
    <location>
        <begin position="295"/>
        <end position="311"/>
    </location>
</feature>
<reference evidence="3" key="1">
    <citation type="journal article" date="2012" name="Proc. Natl. Acad. Sci. U.S.A.">
        <title>Genome sequence of the button mushroom Agaricus bisporus reveals mechanisms governing adaptation to a humic-rich ecological niche.</title>
        <authorList>
            <person name="Morin E."/>
            <person name="Kohler A."/>
            <person name="Baker A.R."/>
            <person name="Foulongne-Oriol M."/>
            <person name="Lombard V."/>
            <person name="Nagy L.G."/>
            <person name="Ohm R.A."/>
            <person name="Patyshakuliyeva A."/>
            <person name="Brun A."/>
            <person name="Aerts A.L."/>
            <person name="Bailey A.M."/>
            <person name="Billette C."/>
            <person name="Coutinho P.M."/>
            <person name="Deakin G."/>
            <person name="Doddapaneni H."/>
            <person name="Floudas D."/>
            <person name="Grimwood J."/>
            <person name="Hilden K."/>
            <person name="Kuees U."/>
            <person name="LaButti K.M."/>
            <person name="Lapidus A."/>
            <person name="Lindquist E.A."/>
            <person name="Lucas S.M."/>
            <person name="Murat C."/>
            <person name="Riley R.W."/>
            <person name="Salamov A.A."/>
            <person name="Schmutz J."/>
            <person name="Subramanian V."/>
            <person name="Woesten H.A.B."/>
            <person name="Xu J."/>
            <person name="Eastwood D.C."/>
            <person name="Foster G.D."/>
            <person name="Sonnenberg A.S."/>
            <person name="Cullen D."/>
            <person name="de Vries R.P."/>
            <person name="Lundell T."/>
            <person name="Hibbett D.S."/>
            <person name="Henrissat B."/>
            <person name="Burton K.S."/>
            <person name="Kerrigan R.W."/>
            <person name="Challen M.P."/>
            <person name="Grigoriev I.V."/>
            <person name="Martin F."/>
        </authorList>
    </citation>
    <scope>NUCLEOTIDE SEQUENCE [LARGE SCALE GENOMIC DNA]</scope>
    <source>
        <strain evidence="3">JB137-S8 / ATCC MYA-4627 / FGSC 10392</strain>
    </source>
</reference>
<feature type="compositionally biased region" description="Low complexity" evidence="1">
    <location>
        <begin position="208"/>
        <end position="236"/>
    </location>
</feature>
<accession>K5X140</accession>
<dbReference type="OrthoDB" id="3067557at2759"/>
<dbReference type="InParanoid" id="K5X140"/>
<evidence type="ECO:0000256" key="1">
    <source>
        <dbReference type="SAM" id="MobiDB-lite"/>
    </source>
</evidence>
<dbReference type="GeneID" id="18827383"/>
<dbReference type="RefSeq" id="XP_007332762.1">
    <property type="nucleotide sequence ID" value="XM_007332700.1"/>
</dbReference>
<feature type="compositionally biased region" description="Basic and acidic residues" evidence="1">
    <location>
        <begin position="170"/>
        <end position="181"/>
    </location>
</feature>
<feature type="compositionally biased region" description="Basic residues" evidence="1">
    <location>
        <begin position="151"/>
        <end position="162"/>
    </location>
</feature>
<feature type="region of interest" description="Disordered" evidence="1">
    <location>
        <begin position="294"/>
        <end position="313"/>
    </location>
</feature>
<dbReference type="KEGG" id="abp:AGABI1DRAFT131147"/>
<dbReference type="AlphaFoldDB" id="K5X140"/>
<evidence type="ECO:0000313" key="2">
    <source>
        <dbReference type="EMBL" id="EKM76592.1"/>
    </source>
</evidence>
<sequence length="339" mass="35973">MILSLSPTSTLAVVLTLGQYLQVALCSYYSLVVKTAIMPPQVQSRPATADPLSTSRGMDKFPPVQHDPMHPSSCDTRAKINLQHREALRLALGSILAPKRPSMSGSRSSSGTASPSHSFSGSSGTYTPATPPTGPYTPSSEASVSQEHTYSRHHLSHSHYHPTHAPSKLGRAESRPSERDSNSAPPPTPQHISHPVGPPHPLFRSRSHNPSSPPSSRTSPRIPSTSPPSTGTPSTTVVVESADRGPLTHQSIFPEATTSNVDGGKTASVEMPSTRVSFVADPAVIQTAAALPQRDYGHAQHDSTECSRRDGCPGTPKAKFLQTLQGKSAWDALIHGSFS</sequence>
<organism evidence="2 3">
    <name type="scientific">Agaricus bisporus var. burnettii (strain JB137-S8 / ATCC MYA-4627 / FGSC 10392)</name>
    <name type="common">White button mushroom</name>
    <dbReference type="NCBI Taxonomy" id="597362"/>
    <lineage>
        <taxon>Eukaryota</taxon>
        <taxon>Fungi</taxon>
        <taxon>Dikarya</taxon>
        <taxon>Basidiomycota</taxon>
        <taxon>Agaricomycotina</taxon>
        <taxon>Agaricomycetes</taxon>
        <taxon>Agaricomycetidae</taxon>
        <taxon>Agaricales</taxon>
        <taxon>Agaricineae</taxon>
        <taxon>Agaricaceae</taxon>
        <taxon>Agaricus</taxon>
    </lineage>
</organism>
<keyword evidence="3" id="KW-1185">Reference proteome</keyword>
<dbReference type="Proteomes" id="UP000008493">
    <property type="component" value="Unassembled WGS sequence"/>
</dbReference>
<dbReference type="OMA" id="HYHPTHA"/>
<feature type="region of interest" description="Disordered" evidence="1">
    <location>
        <begin position="98"/>
        <end position="236"/>
    </location>
</feature>
<dbReference type="eggNOG" id="ENOG502R0VS">
    <property type="taxonomic scope" value="Eukaryota"/>
</dbReference>
<name>K5X140_AGABU</name>